<evidence type="ECO:0000313" key="4">
    <source>
        <dbReference type="Proteomes" id="UP001179181"/>
    </source>
</evidence>
<dbReference type="Pfam" id="PF18962">
    <property type="entry name" value="Por_Secre_tail"/>
    <property type="match status" value="1"/>
</dbReference>
<proteinExistence type="predicted"/>
<dbReference type="Proteomes" id="UP001179181">
    <property type="component" value="Unassembled WGS sequence"/>
</dbReference>
<feature type="signal peptide" evidence="1">
    <location>
        <begin position="1"/>
        <end position="27"/>
    </location>
</feature>
<dbReference type="EMBL" id="JAASQJ010000004">
    <property type="protein sequence ID" value="NIJ54845.1"/>
    <property type="molecule type" value="Genomic_DNA"/>
</dbReference>
<feature type="domain" description="Secretion system C-terminal sorting" evidence="2">
    <location>
        <begin position="585"/>
        <end position="657"/>
    </location>
</feature>
<sequence>MKSSITRLIRKLRLLSLFACVTLIAMAPDAVGQQYVSSTTVFEGSNAPADAIVTNEANVNNAPDGNVATIFVEGVTVNIAGLQVTRSSNARLVMTFSPGIAAGVTTYVRISDFNSDVIALKVDELVGVLGLLNTGALTFSSNGGAATTGTLVRNAANELFLAITPPNAYTAVSIGLNFAAAATVGLGNLSMDIDYAVAYTNTTFTACESILRFTNSDPEATGVSLSLTDALKDPEEAIDDIINTTNFSTLQTGEVTALAQISQVIDLTKTVPGTTEIVATVSKIGLLLDVSALGNIFIQAKLGNAFVGPRRTLSSLLLGVNLLDFNSSSLVTVAFAPGTSYDGISITVGGVVDVLTSINIHEVSARSPVTFTGGRLLTGRAGTIINRNLIDATLNVTPSLPGFSIGCGASTSFTYEFFEVTGPAGGRVLAGSLPPSFALTGGTTALFGTPAEGEFGIFNFDVQATNSFGQSAITTFVLILEDPLPVNLVEFNAKPEGTTTLLSWSTASESNSDRFDVERSQSGRDWEKIGSVKSNQESSDLKYYSFSDNKPLDGQNLYRLKMIDLDETFAYSRIENVNFSSTAFLYPNPVVGNENLNINATDWTKVKSVKVINAMGKTVFEASNALSTGINTKNLAAGAYFVKMVHINGSITTHKFVRQ</sequence>
<evidence type="ECO:0000313" key="3">
    <source>
        <dbReference type="EMBL" id="NIJ54845.1"/>
    </source>
</evidence>
<organism evidence="3 4">
    <name type="scientific">Dyadobacter arcticus</name>
    <dbReference type="NCBI Taxonomy" id="1078754"/>
    <lineage>
        <taxon>Bacteria</taxon>
        <taxon>Pseudomonadati</taxon>
        <taxon>Bacteroidota</taxon>
        <taxon>Cytophagia</taxon>
        <taxon>Cytophagales</taxon>
        <taxon>Spirosomataceae</taxon>
        <taxon>Dyadobacter</taxon>
    </lineage>
</organism>
<name>A0ABX0UT32_9BACT</name>
<dbReference type="RefSeq" id="WP_167273802.1">
    <property type="nucleotide sequence ID" value="NZ_JAASQJ010000004.1"/>
</dbReference>
<dbReference type="InterPro" id="IPR026444">
    <property type="entry name" value="Secre_tail"/>
</dbReference>
<reference evidence="3 4" key="1">
    <citation type="submission" date="2020-03" db="EMBL/GenBank/DDBJ databases">
        <title>Genomic Encyclopedia of Type Strains, Phase IV (KMG-IV): sequencing the most valuable type-strain genomes for metagenomic binning, comparative biology and taxonomic classification.</title>
        <authorList>
            <person name="Goeker M."/>
        </authorList>
    </citation>
    <scope>NUCLEOTIDE SEQUENCE [LARGE SCALE GENOMIC DNA]</scope>
    <source>
        <strain evidence="3 4">DSM 102865</strain>
    </source>
</reference>
<keyword evidence="4" id="KW-1185">Reference proteome</keyword>
<feature type="chain" id="PRO_5046600106" description="Secretion system C-terminal sorting domain-containing protein" evidence="1">
    <location>
        <begin position="28"/>
        <end position="659"/>
    </location>
</feature>
<evidence type="ECO:0000256" key="1">
    <source>
        <dbReference type="SAM" id="SignalP"/>
    </source>
</evidence>
<evidence type="ECO:0000259" key="2">
    <source>
        <dbReference type="Pfam" id="PF18962"/>
    </source>
</evidence>
<dbReference type="NCBIfam" id="TIGR04183">
    <property type="entry name" value="Por_Secre_tail"/>
    <property type="match status" value="1"/>
</dbReference>
<gene>
    <name evidence="3" type="ORF">FHS68_004032</name>
</gene>
<comment type="caution">
    <text evidence="3">The sequence shown here is derived from an EMBL/GenBank/DDBJ whole genome shotgun (WGS) entry which is preliminary data.</text>
</comment>
<keyword evidence="1" id="KW-0732">Signal</keyword>
<accession>A0ABX0UT32</accession>
<protein>
    <recommendedName>
        <fullName evidence="2">Secretion system C-terminal sorting domain-containing protein</fullName>
    </recommendedName>
</protein>